<dbReference type="EMBL" id="BAABUK010000018">
    <property type="protein sequence ID" value="GAA5813777.1"/>
    <property type="molecule type" value="Genomic_DNA"/>
</dbReference>
<gene>
    <name evidence="1" type="ORF">MFLAVUS_007264</name>
</gene>
<comment type="caution">
    <text evidence="1">The sequence shown here is derived from an EMBL/GenBank/DDBJ whole genome shotgun (WGS) entry which is preliminary data.</text>
</comment>
<proteinExistence type="predicted"/>
<reference evidence="1 2" key="1">
    <citation type="submission" date="2024-04" db="EMBL/GenBank/DDBJ databases">
        <title>genome sequences of Mucor flavus KT1a and Helicostylum pulchrum KT1b strains isolated from the surface of a dry-aged beef.</title>
        <authorList>
            <person name="Toyotome T."/>
            <person name="Hosono M."/>
            <person name="Torimaru M."/>
            <person name="Fukuda K."/>
            <person name="Mikami N."/>
        </authorList>
    </citation>
    <scope>NUCLEOTIDE SEQUENCE [LARGE SCALE GENOMIC DNA]</scope>
    <source>
        <strain evidence="1 2">KT1a</strain>
    </source>
</reference>
<evidence type="ECO:0000313" key="1">
    <source>
        <dbReference type="EMBL" id="GAA5813777.1"/>
    </source>
</evidence>
<dbReference type="Proteomes" id="UP001473302">
    <property type="component" value="Unassembled WGS sequence"/>
</dbReference>
<protein>
    <submittedName>
        <fullName evidence="1">Uncharacterized protein</fullName>
    </submittedName>
</protein>
<accession>A0ABP9Z3X4</accession>
<organism evidence="1 2">
    <name type="scientific">Mucor flavus</name>
    <dbReference type="NCBI Taxonomy" id="439312"/>
    <lineage>
        <taxon>Eukaryota</taxon>
        <taxon>Fungi</taxon>
        <taxon>Fungi incertae sedis</taxon>
        <taxon>Mucoromycota</taxon>
        <taxon>Mucoromycotina</taxon>
        <taxon>Mucoromycetes</taxon>
        <taxon>Mucorales</taxon>
        <taxon>Mucorineae</taxon>
        <taxon>Mucoraceae</taxon>
        <taxon>Mucor</taxon>
    </lineage>
</organism>
<keyword evidence="2" id="KW-1185">Reference proteome</keyword>
<name>A0ABP9Z3X4_9FUNG</name>
<sequence>MELTSSLMEKVGRVYKTHIAFVGSEAHEGELDTLVVQPTFQEGMNYTKPLGYSFRYNSLGNLTITCDKSESWYSSLSQASRDINFLQMDHISSVECFIDLVAAHFHNIDIFLLKSEDCGRVNDSSIIDLTGFKKTKAL</sequence>
<evidence type="ECO:0000313" key="2">
    <source>
        <dbReference type="Proteomes" id="UP001473302"/>
    </source>
</evidence>